<reference evidence="2 3" key="1">
    <citation type="submission" date="2024-12" db="EMBL/GenBank/DDBJ databases">
        <authorList>
            <person name="Lee Y."/>
        </authorList>
    </citation>
    <scope>NUCLEOTIDE SEQUENCE [LARGE SCALE GENOMIC DNA]</scope>
    <source>
        <strain evidence="2 3">03SUJ4</strain>
    </source>
</reference>
<sequence>MRRRHELAELRKLLLSREQTLGELRAHLISFEGRYLRQVGLLYRRLDEWEQKIAELHGRAAEPESESDEWHAEDVSNSFDPLVLKTAYRDLVKLLHPDFAADADDEQRRTYLMSLANEAYRRQDIAAIRRMLSGYDPALDLTSARSSHEEAVRLSAMIFQVTQDLEAANLQIEELQRSESAKLQQRTLEAARQGRDLLAEMAARVNGSIGLAMRRYELDLSRKQRPSKGMSVESLVTAEIKL</sequence>
<dbReference type="Proteomes" id="UP001634747">
    <property type="component" value="Unassembled WGS sequence"/>
</dbReference>
<feature type="coiled-coil region" evidence="1">
    <location>
        <begin position="158"/>
        <end position="185"/>
    </location>
</feature>
<evidence type="ECO:0000256" key="1">
    <source>
        <dbReference type="SAM" id="Coils"/>
    </source>
</evidence>
<evidence type="ECO:0008006" key="4">
    <source>
        <dbReference type="Google" id="ProtNLM"/>
    </source>
</evidence>
<name>A0ABW9KHG6_9BACT</name>
<dbReference type="EMBL" id="JBJYXY010000001">
    <property type="protein sequence ID" value="MFN2975032.1"/>
    <property type="molecule type" value="Genomic_DNA"/>
</dbReference>
<keyword evidence="1" id="KW-0175">Coiled coil</keyword>
<keyword evidence="3" id="KW-1185">Reference proteome</keyword>
<proteinExistence type="predicted"/>
<dbReference type="Gene3D" id="1.10.287.110">
    <property type="entry name" value="DnaJ domain"/>
    <property type="match status" value="1"/>
</dbReference>
<organism evidence="2 3">
    <name type="scientific">Terriglobus aquaticus</name>
    <dbReference type="NCBI Taxonomy" id="940139"/>
    <lineage>
        <taxon>Bacteria</taxon>
        <taxon>Pseudomonadati</taxon>
        <taxon>Acidobacteriota</taxon>
        <taxon>Terriglobia</taxon>
        <taxon>Terriglobales</taxon>
        <taxon>Acidobacteriaceae</taxon>
        <taxon>Terriglobus</taxon>
    </lineage>
</organism>
<dbReference type="SUPFAM" id="SSF46565">
    <property type="entry name" value="Chaperone J-domain"/>
    <property type="match status" value="1"/>
</dbReference>
<protein>
    <recommendedName>
        <fullName evidence="4">J domain-containing protein</fullName>
    </recommendedName>
</protein>
<dbReference type="InterPro" id="IPR036869">
    <property type="entry name" value="J_dom_sf"/>
</dbReference>
<evidence type="ECO:0000313" key="2">
    <source>
        <dbReference type="EMBL" id="MFN2975032.1"/>
    </source>
</evidence>
<comment type="caution">
    <text evidence="2">The sequence shown here is derived from an EMBL/GenBank/DDBJ whole genome shotgun (WGS) entry which is preliminary data.</text>
</comment>
<accession>A0ABW9KHG6</accession>
<gene>
    <name evidence="2" type="ORF">ACK2TP_04590</name>
</gene>
<evidence type="ECO:0000313" key="3">
    <source>
        <dbReference type="Proteomes" id="UP001634747"/>
    </source>
</evidence>
<dbReference type="RefSeq" id="WP_409446069.1">
    <property type="nucleotide sequence ID" value="NZ_JBJYXY010000001.1"/>
</dbReference>